<gene>
    <name evidence="1" type="ORF">D5086_029869</name>
</gene>
<accession>A0ACC4ALX5</accession>
<dbReference type="Proteomes" id="UP000309997">
    <property type="component" value="Unassembled WGS sequence"/>
</dbReference>
<sequence length="99" mass="11278">MTEMQLRQLFEPFGIVELVQLPLNLETGHCKAGNIALKESICFAAGNGTVRVHFWSDIWVENQSMRSLFPRLLSLSSKKDGWIADMGDLELTMEERTSY</sequence>
<proteinExistence type="predicted"/>
<comment type="caution">
    <text evidence="1">The sequence shown here is derived from an EMBL/GenBank/DDBJ whole genome shotgun (WGS) entry which is preliminary data.</text>
</comment>
<evidence type="ECO:0000313" key="2">
    <source>
        <dbReference type="Proteomes" id="UP000309997"/>
    </source>
</evidence>
<dbReference type="EMBL" id="RCHU02000017">
    <property type="protein sequence ID" value="KAL3567218.1"/>
    <property type="molecule type" value="Genomic_DNA"/>
</dbReference>
<protein>
    <submittedName>
        <fullName evidence="1">Uncharacterized protein</fullName>
    </submittedName>
</protein>
<organism evidence="1 2">
    <name type="scientific">Populus alba</name>
    <name type="common">White poplar</name>
    <dbReference type="NCBI Taxonomy" id="43335"/>
    <lineage>
        <taxon>Eukaryota</taxon>
        <taxon>Viridiplantae</taxon>
        <taxon>Streptophyta</taxon>
        <taxon>Embryophyta</taxon>
        <taxon>Tracheophyta</taxon>
        <taxon>Spermatophyta</taxon>
        <taxon>Magnoliopsida</taxon>
        <taxon>eudicotyledons</taxon>
        <taxon>Gunneridae</taxon>
        <taxon>Pentapetalae</taxon>
        <taxon>rosids</taxon>
        <taxon>fabids</taxon>
        <taxon>Malpighiales</taxon>
        <taxon>Salicaceae</taxon>
        <taxon>Saliceae</taxon>
        <taxon>Populus</taxon>
    </lineage>
</organism>
<reference evidence="1 2" key="1">
    <citation type="journal article" date="2024" name="Plant Biotechnol. J.">
        <title>Genome and CRISPR/Cas9 system of a widespread forest tree (Populus alba) in the world.</title>
        <authorList>
            <person name="Liu Y.J."/>
            <person name="Jiang P.F."/>
            <person name="Han X.M."/>
            <person name="Li X.Y."/>
            <person name="Wang H.M."/>
            <person name="Wang Y.J."/>
            <person name="Wang X.X."/>
            <person name="Zeng Q.Y."/>
        </authorList>
    </citation>
    <scope>NUCLEOTIDE SEQUENCE [LARGE SCALE GENOMIC DNA]</scope>
    <source>
        <strain evidence="2">cv. PAL-ZL1</strain>
    </source>
</reference>
<name>A0ACC4ALX5_POPAL</name>
<keyword evidence="2" id="KW-1185">Reference proteome</keyword>
<evidence type="ECO:0000313" key="1">
    <source>
        <dbReference type="EMBL" id="KAL3567218.1"/>
    </source>
</evidence>